<dbReference type="EC" id="3.4.-.-" evidence="2"/>
<dbReference type="InterPro" id="IPR036005">
    <property type="entry name" value="Creatinase/aminopeptidase-like"/>
</dbReference>
<organism evidence="2 3">
    <name type="scientific">Thalassoglobus neptunius</name>
    <dbReference type="NCBI Taxonomy" id="1938619"/>
    <lineage>
        <taxon>Bacteria</taxon>
        <taxon>Pseudomonadati</taxon>
        <taxon>Planctomycetota</taxon>
        <taxon>Planctomycetia</taxon>
        <taxon>Planctomycetales</taxon>
        <taxon>Planctomycetaceae</taxon>
        <taxon>Thalassoglobus</taxon>
    </lineage>
</organism>
<proteinExistence type="predicted"/>
<feature type="domain" description="Peptidase M24" evidence="1">
    <location>
        <begin position="188"/>
        <end position="410"/>
    </location>
</feature>
<accession>A0A5C5X957</accession>
<evidence type="ECO:0000259" key="1">
    <source>
        <dbReference type="Pfam" id="PF00557"/>
    </source>
</evidence>
<dbReference type="SUPFAM" id="SSF55920">
    <property type="entry name" value="Creatinase/aminopeptidase"/>
    <property type="match status" value="1"/>
</dbReference>
<name>A0A5C5X957_9PLAN</name>
<dbReference type="InterPro" id="IPR050659">
    <property type="entry name" value="Peptidase_M24B"/>
</dbReference>
<evidence type="ECO:0000313" key="3">
    <source>
        <dbReference type="Proteomes" id="UP000317243"/>
    </source>
</evidence>
<dbReference type="Pfam" id="PF00557">
    <property type="entry name" value="Peptidase_M24"/>
    <property type="match status" value="1"/>
</dbReference>
<dbReference type="AlphaFoldDB" id="A0A5C5X957"/>
<dbReference type="PANTHER" id="PTHR46112:SF3">
    <property type="entry name" value="AMINOPEPTIDASE YPDF"/>
    <property type="match status" value="1"/>
</dbReference>
<evidence type="ECO:0000313" key="2">
    <source>
        <dbReference type="EMBL" id="TWT58685.1"/>
    </source>
</evidence>
<dbReference type="Gene3D" id="3.90.230.10">
    <property type="entry name" value="Creatinase/methionine aminopeptidase superfamily"/>
    <property type="match status" value="1"/>
</dbReference>
<protein>
    <submittedName>
        <fullName evidence="2">Putative peptidase</fullName>
        <ecNumber evidence="2">3.4.-.-</ecNumber>
    </submittedName>
</protein>
<dbReference type="InterPro" id="IPR000994">
    <property type="entry name" value="Pept_M24"/>
</dbReference>
<dbReference type="GO" id="GO:0016787">
    <property type="term" value="F:hydrolase activity"/>
    <property type="evidence" value="ECO:0007669"/>
    <property type="project" value="UniProtKB-KW"/>
</dbReference>
<keyword evidence="2" id="KW-0378">Hydrolase</keyword>
<reference evidence="2 3" key="1">
    <citation type="submission" date="2019-02" db="EMBL/GenBank/DDBJ databases">
        <title>Deep-cultivation of Planctomycetes and their phenomic and genomic characterization uncovers novel biology.</title>
        <authorList>
            <person name="Wiegand S."/>
            <person name="Jogler M."/>
            <person name="Boedeker C."/>
            <person name="Pinto D."/>
            <person name="Vollmers J."/>
            <person name="Rivas-Marin E."/>
            <person name="Kohn T."/>
            <person name="Peeters S.H."/>
            <person name="Heuer A."/>
            <person name="Rast P."/>
            <person name="Oberbeckmann S."/>
            <person name="Bunk B."/>
            <person name="Jeske O."/>
            <person name="Meyerdierks A."/>
            <person name="Storesund J.E."/>
            <person name="Kallscheuer N."/>
            <person name="Luecker S."/>
            <person name="Lage O.M."/>
            <person name="Pohl T."/>
            <person name="Merkel B.J."/>
            <person name="Hornburger P."/>
            <person name="Mueller R.-W."/>
            <person name="Bruemmer F."/>
            <person name="Labrenz M."/>
            <person name="Spormann A.M."/>
            <person name="Op Den Camp H."/>
            <person name="Overmann J."/>
            <person name="Amann R."/>
            <person name="Jetten M.S.M."/>
            <person name="Mascher T."/>
            <person name="Medema M.H."/>
            <person name="Devos D.P."/>
            <person name="Kaster A.-K."/>
            <person name="Ovreas L."/>
            <person name="Rohde M."/>
            <person name="Galperin M.Y."/>
            <person name="Jogler C."/>
        </authorList>
    </citation>
    <scope>NUCLEOTIDE SEQUENCE [LARGE SCALE GENOMIC DNA]</scope>
    <source>
        <strain evidence="2 3">KOR42</strain>
    </source>
</reference>
<comment type="caution">
    <text evidence="2">The sequence shown here is derived from an EMBL/GenBank/DDBJ whole genome shotgun (WGS) entry which is preliminary data.</text>
</comment>
<dbReference type="PANTHER" id="PTHR46112">
    <property type="entry name" value="AMINOPEPTIDASE"/>
    <property type="match status" value="1"/>
</dbReference>
<dbReference type="Proteomes" id="UP000317243">
    <property type="component" value="Unassembled WGS sequence"/>
</dbReference>
<keyword evidence="3" id="KW-1185">Reference proteome</keyword>
<gene>
    <name evidence="2" type="ORF">KOR42_20670</name>
</gene>
<sequence length="433" mass="48438">MSLPVKDVSRDDGESFQNSVYFQSSAAPGILWHQRLLMFELEKIQESLQELGLDGWLLYDFRGSNQLARRVMKLSDDSMGSRRCVYGIPAVGEPVRIVHRIEDSSLDHLPGSKSIYLRWQEFEAAIQEFVAGKNRIAMEYSFQNGNPYISRVDAGTVELVRSFGVEVISSGDLIQLFEAVWTDQQWEMHQAASKVTNAAFELAWKSIADAVRLSGGIEEAAVRDVIMDHFDRHKMTTYHPPIVARGSHSGMPHYETGTGDDTRIRSGDFVLIDLWAKLDKPDSVYSDLTRTGFVGEDVPEEYVRIFNIVAAARDAGIAAVEAAMESGDPLPGAQVDDAVRDVIEKAGYGQYFTHRTGHSIGQEVHGNGAHLDNLETRDERLILPRTCFSIEPGIYLPEFGVRCEVDVYIDKDRQVHVTGGLLQKEVIPILSQY</sequence>
<dbReference type="EMBL" id="SIHI01000001">
    <property type="protein sequence ID" value="TWT58685.1"/>
    <property type="molecule type" value="Genomic_DNA"/>
</dbReference>